<dbReference type="InterPro" id="IPR045008">
    <property type="entry name" value="ACX4-like"/>
</dbReference>
<keyword evidence="5" id="KW-0560">Oxidoreductase</keyword>
<dbReference type="GO" id="GO:0006635">
    <property type="term" value="P:fatty acid beta-oxidation"/>
    <property type="evidence" value="ECO:0007669"/>
    <property type="project" value="InterPro"/>
</dbReference>
<evidence type="ECO:0000256" key="2">
    <source>
        <dbReference type="ARBA" id="ARBA00009347"/>
    </source>
</evidence>
<evidence type="ECO:0000313" key="10">
    <source>
        <dbReference type="Proteomes" id="UP000460272"/>
    </source>
</evidence>
<dbReference type="PROSITE" id="PS00073">
    <property type="entry name" value="ACYL_COA_DH_2"/>
    <property type="match status" value="1"/>
</dbReference>
<proteinExistence type="inferred from homology"/>
<dbReference type="InterPro" id="IPR046373">
    <property type="entry name" value="Acyl-CoA_Oxase/DH_mid-dom_sf"/>
</dbReference>
<sequence length="422" mass="45415">MEVQPLRKDHEEVTSRSHREAAVALETGLGEALRTDYFQLSEEFTPAQLAYLQRARAFVHDDVLPVINGYWERAEFPRDLVRKLGAAGLVGDGIEGYGCPVMDPLSAGLVTMELNRGDGSIGTFLGVQAGLAMRSIAMLGSQEQKQRWLPAMARVDALGAFALTEPEHGSDSVALETTARRDGEEYVIDGTKKWIGNGTVADVAVVWARDTADGQVKGFLVEKGTPGYHARLIDGKGSLRAVWQASIDLDGVRIPASNRLPRAQSFRDTAAVLASTRATCAWAALGHAVAGYDAALAYAGRRTQFGRPLAGFQLVQDRLVKMLAKVTAMQLYCRRLADLALAGRVEPTLAGLAKSHNTTAAREVLAEARDLLGGNGILLDFHVIRHMADIEAIHTFEGTATIQNLIVGRDITGLSAFGTRGA</sequence>
<evidence type="ECO:0000313" key="9">
    <source>
        <dbReference type="EMBL" id="TVZ00247.1"/>
    </source>
</evidence>
<comment type="cofactor">
    <cofactor evidence="1 5">
        <name>FAD</name>
        <dbReference type="ChEBI" id="CHEBI:57692"/>
    </cofactor>
</comment>
<organism evidence="9 10">
    <name type="scientific">Trebonia kvetii</name>
    <dbReference type="NCBI Taxonomy" id="2480626"/>
    <lineage>
        <taxon>Bacteria</taxon>
        <taxon>Bacillati</taxon>
        <taxon>Actinomycetota</taxon>
        <taxon>Actinomycetes</taxon>
        <taxon>Streptosporangiales</taxon>
        <taxon>Treboniaceae</taxon>
        <taxon>Trebonia</taxon>
    </lineage>
</organism>
<dbReference type="EMBL" id="RPFW01000009">
    <property type="protein sequence ID" value="TVZ00247.1"/>
    <property type="molecule type" value="Genomic_DNA"/>
</dbReference>
<dbReference type="Gene3D" id="1.20.140.10">
    <property type="entry name" value="Butyryl-CoA Dehydrogenase, subunit A, domain 3"/>
    <property type="match status" value="1"/>
</dbReference>
<dbReference type="AlphaFoldDB" id="A0A6P2BNN8"/>
<dbReference type="Pfam" id="PF02771">
    <property type="entry name" value="Acyl-CoA_dh_N"/>
    <property type="match status" value="1"/>
</dbReference>
<accession>A0A6P2BNN8</accession>
<keyword evidence="10" id="KW-1185">Reference proteome</keyword>
<keyword evidence="3 5" id="KW-0285">Flavoprotein</keyword>
<dbReference type="PANTHER" id="PTHR43188:SF1">
    <property type="entry name" value="ACYL-COA DEHYDROGENASE"/>
    <property type="match status" value="1"/>
</dbReference>
<comment type="caution">
    <text evidence="9">The sequence shown here is derived from an EMBL/GenBank/DDBJ whole genome shotgun (WGS) entry which is preliminary data.</text>
</comment>
<feature type="domain" description="Acyl-CoA oxidase/dehydrogenase middle" evidence="7">
    <location>
        <begin position="160"/>
        <end position="252"/>
    </location>
</feature>
<reference evidence="9 10" key="1">
    <citation type="submission" date="2018-11" db="EMBL/GenBank/DDBJ databases">
        <title>Trebonia kvetii gen.nov., sp.nov., a novel acidophilic actinobacterium, and proposal of the new actinobacterial family Treboniaceae fam. nov.</title>
        <authorList>
            <person name="Rapoport D."/>
            <person name="Sagova-Mareckova M."/>
            <person name="Sedlacek I."/>
            <person name="Provaznik J."/>
            <person name="Kralova S."/>
            <person name="Pavlinic D."/>
            <person name="Benes V."/>
            <person name="Kopecky J."/>
        </authorList>
    </citation>
    <scope>NUCLEOTIDE SEQUENCE [LARGE SCALE GENOMIC DNA]</scope>
    <source>
        <strain evidence="9 10">15Tr583</strain>
    </source>
</reference>
<dbReference type="GO" id="GO:0003995">
    <property type="term" value="F:acyl-CoA dehydrogenase activity"/>
    <property type="evidence" value="ECO:0007669"/>
    <property type="project" value="InterPro"/>
</dbReference>
<evidence type="ECO:0000256" key="3">
    <source>
        <dbReference type="ARBA" id="ARBA00022630"/>
    </source>
</evidence>
<dbReference type="OrthoDB" id="9770681at2"/>
<gene>
    <name evidence="9" type="ORF">EAS64_36955</name>
</gene>
<evidence type="ECO:0000259" key="7">
    <source>
        <dbReference type="Pfam" id="PF02770"/>
    </source>
</evidence>
<dbReference type="Gene3D" id="2.40.110.10">
    <property type="entry name" value="Butyryl-CoA Dehydrogenase, subunit A, domain 2"/>
    <property type="match status" value="1"/>
</dbReference>
<dbReference type="PANTHER" id="PTHR43188">
    <property type="entry name" value="ACYL-COENZYME A OXIDASE"/>
    <property type="match status" value="1"/>
</dbReference>
<dbReference type="Pfam" id="PF00441">
    <property type="entry name" value="Acyl-CoA_dh_1"/>
    <property type="match status" value="1"/>
</dbReference>
<feature type="domain" description="Acyl-CoA dehydrogenase/oxidase N-terminal" evidence="8">
    <location>
        <begin position="45"/>
        <end position="154"/>
    </location>
</feature>
<evidence type="ECO:0000256" key="4">
    <source>
        <dbReference type="ARBA" id="ARBA00022827"/>
    </source>
</evidence>
<dbReference type="InterPro" id="IPR009100">
    <property type="entry name" value="AcylCoA_DH/oxidase_NM_dom_sf"/>
</dbReference>
<evidence type="ECO:0000256" key="1">
    <source>
        <dbReference type="ARBA" id="ARBA00001974"/>
    </source>
</evidence>
<dbReference type="InterPro" id="IPR006089">
    <property type="entry name" value="Acyl-CoA_DH_CS"/>
</dbReference>
<dbReference type="InterPro" id="IPR013786">
    <property type="entry name" value="AcylCoA_DH/ox_N"/>
</dbReference>
<protein>
    <submittedName>
        <fullName evidence="9">Acyl-CoA dehydrogenase</fullName>
    </submittedName>
</protein>
<comment type="similarity">
    <text evidence="2 5">Belongs to the acyl-CoA dehydrogenase family.</text>
</comment>
<dbReference type="SUPFAM" id="SSF56645">
    <property type="entry name" value="Acyl-CoA dehydrogenase NM domain-like"/>
    <property type="match status" value="1"/>
</dbReference>
<dbReference type="Gene3D" id="1.10.540.10">
    <property type="entry name" value="Acyl-CoA dehydrogenase/oxidase, N-terminal domain"/>
    <property type="match status" value="1"/>
</dbReference>
<dbReference type="Proteomes" id="UP000460272">
    <property type="component" value="Unassembled WGS sequence"/>
</dbReference>
<keyword evidence="4 5" id="KW-0274">FAD</keyword>
<dbReference type="SUPFAM" id="SSF47203">
    <property type="entry name" value="Acyl-CoA dehydrogenase C-terminal domain-like"/>
    <property type="match status" value="1"/>
</dbReference>
<dbReference type="InterPro" id="IPR037069">
    <property type="entry name" value="AcylCoA_DH/ox_N_sf"/>
</dbReference>
<dbReference type="InterPro" id="IPR009075">
    <property type="entry name" value="AcylCo_DH/oxidase_C"/>
</dbReference>
<evidence type="ECO:0000259" key="6">
    <source>
        <dbReference type="Pfam" id="PF00441"/>
    </source>
</evidence>
<feature type="domain" description="Acyl-CoA dehydrogenase/oxidase C-terminal" evidence="6">
    <location>
        <begin position="271"/>
        <end position="411"/>
    </location>
</feature>
<dbReference type="InterPro" id="IPR006091">
    <property type="entry name" value="Acyl-CoA_Oxase/DH_mid-dom"/>
</dbReference>
<evidence type="ECO:0000259" key="8">
    <source>
        <dbReference type="Pfam" id="PF02771"/>
    </source>
</evidence>
<name>A0A6P2BNN8_9ACTN</name>
<evidence type="ECO:0000256" key="5">
    <source>
        <dbReference type="RuleBase" id="RU362125"/>
    </source>
</evidence>
<dbReference type="Pfam" id="PF02770">
    <property type="entry name" value="Acyl-CoA_dh_M"/>
    <property type="match status" value="1"/>
</dbReference>
<dbReference type="GO" id="GO:0050660">
    <property type="term" value="F:flavin adenine dinucleotide binding"/>
    <property type="evidence" value="ECO:0007669"/>
    <property type="project" value="InterPro"/>
</dbReference>
<dbReference type="InterPro" id="IPR036250">
    <property type="entry name" value="AcylCo_DH-like_C"/>
</dbReference>